<evidence type="ECO:0008006" key="3">
    <source>
        <dbReference type="Google" id="ProtNLM"/>
    </source>
</evidence>
<accession>A0A0E4BMS0</accession>
<gene>
    <name evidence="1" type="ORF">NK6_2276</name>
</gene>
<dbReference type="AlphaFoldDB" id="A0A0E4BMS0"/>
<dbReference type="EMBL" id="AP014685">
    <property type="protein sequence ID" value="BAR55457.1"/>
    <property type="molecule type" value="Genomic_DNA"/>
</dbReference>
<organism evidence="1 2">
    <name type="scientific">Bradyrhizobium diazoefficiens</name>
    <dbReference type="NCBI Taxonomy" id="1355477"/>
    <lineage>
        <taxon>Bacteria</taxon>
        <taxon>Pseudomonadati</taxon>
        <taxon>Pseudomonadota</taxon>
        <taxon>Alphaproteobacteria</taxon>
        <taxon>Hyphomicrobiales</taxon>
        <taxon>Nitrobacteraceae</taxon>
        <taxon>Bradyrhizobium</taxon>
    </lineage>
</organism>
<reference evidence="1 2" key="1">
    <citation type="submission" date="2014-11" db="EMBL/GenBank/DDBJ databases">
        <title>Symbiosis island explosion on the genome of extra-slow-growing strains of soybean bradyrhizobia with massive insertion sequences.</title>
        <authorList>
            <person name="Iida T."/>
            <person name="Minamisawa K."/>
        </authorList>
    </citation>
    <scope>NUCLEOTIDE SEQUENCE [LARGE SCALE GENOMIC DNA]</scope>
    <source>
        <strain evidence="1 2">NK6</strain>
    </source>
</reference>
<protein>
    <recommendedName>
        <fullName evidence="3">Transposase</fullName>
    </recommendedName>
</protein>
<dbReference type="Proteomes" id="UP000063308">
    <property type="component" value="Chromosome"/>
</dbReference>
<evidence type="ECO:0000313" key="1">
    <source>
        <dbReference type="EMBL" id="BAR55457.1"/>
    </source>
</evidence>
<name>A0A0E4BMS0_9BRAD</name>
<proteinExistence type="predicted"/>
<evidence type="ECO:0000313" key="2">
    <source>
        <dbReference type="Proteomes" id="UP000063308"/>
    </source>
</evidence>
<sequence length="59" mass="7004">MPAAKLKDKIGTLEARKRERLFEAVQQRLDANTEAMRQHRETVEHLFGTIRLAWERRNS</sequence>